<protein>
    <submittedName>
        <fullName evidence="1">Uncharacterized protein</fullName>
    </submittedName>
</protein>
<dbReference type="AlphaFoldDB" id="A0A432ZY61"/>
<accession>A0A432ZY61</accession>
<keyword evidence="2" id="KW-1185">Reference proteome</keyword>
<reference evidence="1 2" key="1">
    <citation type="journal article" date="2018" name="New Phytol.">
        <title>Phylogenomics of Endogonaceae and evolution of mycorrhizas within Mucoromycota.</title>
        <authorList>
            <person name="Chang Y."/>
            <person name="Desiro A."/>
            <person name="Na H."/>
            <person name="Sandor L."/>
            <person name="Lipzen A."/>
            <person name="Clum A."/>
            <person name="Barry K."/>
            <person name="Grigoriev I.V."/>
            <person name="Martin F.M."/>
            <person name="Stajich J.E."/>
            <person name="Smith M.E."/>
            <person name="Bonito G."/>
            <person name="Spatafora J.W."/>
        </authorList>
    </citation>
    <scope>NUCLEOTIDE SEQUENCE [LARGE SCALE GENOMIC DNA]</scope>
    <source>
        <strain evidence="1 2">GMNB39</strain>
    </source>
</reference>
<dbReference type="Proteomes" id="UP000268093">
    <property type="component" value="Unassembled WGS sequence"/>
</dbReference>
<name>A0A432ZY61_9FUNG</name>
<sequence>MTATISPPLQYVVLHPPDLPPRVDAPAHHLRGETLLYHLFPEGWPHQPSRARVRRPACQRLGGHGRWVQHRASRAG</sequence>
<evidence type="ECO:0000313" key="2">
    <source>
        <dbReference type="Proteomes" id="UP000268093"/>
    </source>
</evidence>
<comment type="caution">
    <text evidence="1">The sequence shown here is derived from an EMBL/GenBank/DDBJ whole genome shotgun (WGS) entry which is preliminary data.</text>
</comment>
<organism evidence="1 2">
    <name type="scientific">Jimgerdemannia flammicorona</name>
    <dbReference type="NCBI Taxonomy" id="994334"/>
    <lineage>
        <taxon>Eukaryota</taxon>
        <taxon>Fungi</taxon>
        <taxon>Fungi incertae sedis</taxon>
        <taxon>Mucoromycota</taxon>
        <taxon>Mucoromycotina</taxon>
        <taxon>Endogonomycetes</taxon>
        <taxon>Endogonales</taxon>
        <taxon>Endogonaceae</taxon>
        <taxon>Jimgerdemannia</taxon>
    </lineage>
</organism>
<proteinExistence type="predicted"/>
<gene>
    <name evidence="1" type="ORF">BC936DRAFT_144167</name>
</gene>
<dbReference type="EMBL" id="RBNI01030745">
    <property type="protein sequence ID" value="RUO95390.1"/>
    <property type="molecule type" value="Genomic_DNA"/>
</dbReference>
<evidence type="ECO:0000313" key="1">
    <source>
        <dbReference type="EMBL" id="RUO95390.1"/>
    </source>
</evidence>